<protein>
    <recommendedName>
        <fullName evidence="2">DNA primase/polymerase bifunctional N-terminal domain-containing protein</fullName>
    </recommendedName>
</protein>
<evidence type="ECO:0000313" key="1">
    <source>
        <dbReference type="EMBL" id="GAG75604.1"/>
    </source>
</evidence>
<dbReference type="AlphaFoldDB" id="X1A1G4"/>
<dbReference type="EMBL" id="BART01018529">
    <property type="protein sequence ID" value="GAG75604.1"/>
    <property type="molecule type" value="Genomic_DNA"/>
</dbReference>
<accession>X1A1G4</accession>
<dbReference type="SUPFAM" id="SSF56747">
    <property type="entry name" value="Prim-pol domain"/>
    <property type="match status" value="1"/>
</dbReference>
<feature type="non-terminal residue" evidence="1">
    <location>
        <position position="1"/>
    </location>
</feature>
<reference evidence="1" key="1">
    <citation type="journal article" date="2014" name="Front. Microbiol.">
        <title>High frequency of phylogenetically diverse reductive dehalogenase-homologous genes in deep subseafloor sedimentary metagenomes.</title>
        <authorList>
            <person name="Kawai M."/>
            <person name="Futagami T."/>
            <person name="Toyoda A."/>
            <person name="Takaki Y."/>
            <person name="Nishi S."/>
            <person name="Hori S."/>
            <person name="Arai W."/>
            <person name="Tsubouchi T."/>
            <person name="Morono Y."/>
            <person name="Uchiyama I."/>
            <person name="Ito T."/>
            <person name="Fujiyama A."/>
            <person name="Inagaki F."/>
            <person name="Takami H."/>
        </authorList>
    </citation>
    <scope>NUCLEOTIDE SEQUENCE</scope>
    <source>
        <strain evidence="1">Expedition CK06-06</strain>
    </source>
</reference>
<comment type="caution">
    <text evidence="1">The sequence shown here is derived from an EMBL/GenBank/DDBJ whole genome shotgun (WGS) entry which is preliminary data.</text>
</comment>
<proteinExistence type="predicted"/>
<evidence type="ECO:0008006" key="2">
    <source>
        <dbReference type="Google" id="ProtNLM"/>
    </source>
</evidence>
<organism evidence="1">
    <name type="scientific">marine sediment metagenome</name>
    <dbReference type="NCBI Taxonomy" id="412755"/>
    <lineage>
        <taxon>unclassified sequences</taxon>
        <taxon>metagenomes</taxon>
        <taxon>ecological metagenomes</taxon>
    </lineage>
</organism>
<name>X1A1G4_9ZZZZ</name>
<gene>
    <name evidence="1" type="ORF">S01H4_34953</name>
</gene>
<sequence>TQFKTESTKGLGIVTGFDFLEVIDIDLKVFSTTKEMTDFWDEYLNTLRQLIYDFDNKFVIYKTKSGGYHILYKSKRAVGNKKVAVLKGHTQAVIETRGVGGYVFAYPKNKVSLKSYFEIDFITDEDRALVWSVSAAYNYEEPKPQVIEKKTKDNFSEGVTPWDDFNDQVDILDVVVPEDFEVPSSGYKSKYTLIKRHGTTAAHSGYVFKDSGCMYLFSTGTIYPHEKLISPYEAYTIKNHNGDFSASAKDLYEQGFGERVKVKEIEPVLTEK</sequence>